<proteinExistence type="predicted"/>
<dbReference type="InterPro" id="IPR025285">
    <property type="entry name" value="DUF4145"/>
</dbReference>
<evidence type="ECO:0000313" key="3">
    <source>
        <dbReference type="Proteomes" id="UP001597024"/>
    </source>
</evidence>
<evidence type="ECO:0000259" key="1">
    <source>
        <dbReference type="Pfam" id="PF13643"/>
    </source>
</evidence>
<gene>
    <name evidence="2" type="ORF">ACFQ08_14395</name>
</gene>
<reference evidence="3" key="1">
    <citation type="journal article" date="2019" name="Int. J. Syst. Evol. Microbiol.">
        <title>The Global Catalogue of Microorganisms (GCM) 10K type strain sequencing project: providing services to taxonomists for standard genome sequencing and annotation.</title>
        <authorList>
            <consortium name="The Broad Institute Genomics Platform"/>
            <consortium name="The Broad Institute Genome Sequencing Center for Infectious Disease"/>
            <person name="Wu L."/>
            <person name="Ma J."/>
        </authorList>
    </citation>
    <scope>NUCLEOTIDE SEQUENCE [LARGE SCALE GENOMIC DNA]</scope>
    <source>
        <strain evidence="3">CCUG 62974</strain>
    </source>
</reference>
<sequence length="180" mass="19400">MPLVQVTDEGKLVARWPAVSVGHLRYPDVPDSIADLAREAHACLAAGATRAAALMARSTVESVAKDKGITNGNLMQKIDQLHASGHISQLIAEAAHEIRFAGNEAAHGPLDMDPTSQEDAEAVTRLMDKILERVYHEPAEIEYIRMKRTLGPAAGERHPDHASGAFGSLPEAGWVTRPPF</sequence>
<comment type="caution">
    <text evidence="2">The sequence shown here is derived from an EMBL/GenBank/DDBJ whole genome shotgun (WGS) entry which is preliminary data.</text>
</comment>
<evidence type="ECO:0000313" key="2">
    <source>
        <dbReference type="EMBL" id="MFD0885738.1"/>
    </source>
</evidence>
<dbReference type="EMBL" id="JBHTHX010000426">
    <property type="protein sequence ID" value="MFD0885738.1"/>
    <property type="molecule type" value="Genomic_DNA"/>
</dbReference>
<protein>
    <submittedName>
        <fullName evidence="2">DUF4145 domain-containing protein</fullName>
    </submittedName>
</protein>
<organism evidence="2 3">
    <name type="scientific">Streptosporangium algeriense</name>
    <dbReference type="NCBI Taxonomy" id="1682748"/>
    <lineage>
        <taxon>Bacteria</taxon>
        <taxon>Bacillati</taxon>
        <taxon>Actinomycetota</taxon>
        <taxon>Actinomycetes</taxon>
        <taxon>Streptosporangiales</taxon>
        <taxon>Streptosporangiaceae</taxon>
        <taxon>Streptosporangium</taxon>
    </lineage>
</organism>
<dbReference type="Proteomes" id="UP001597024">
    <property type="component" value="Unassembled WGS sequence"/>
</dbReference>
<accession>A0ABW3DPB1</accession>
<feature type="domain" description="DUF4145" evidence="1">
    <location>
        <begin position="38"/>
        <end position="127"/>
    </location>
</feature>
<dbReference type="Pfam" id="PF13643">
    <property type="entry name" value="DUF4145"/>
    <property type="match status" value="1"/>
</dbReference>
<keyword evidence="3" id="KW-1185">Reference proteome</keyword>
<name>A0ABW3DPB1_9ACTN</name>